<evidence type="ECO:0000259" key="4">
    <source>
        <dbReference type="Pfam" id="PF00303"/>
    </source>
</evidence>
<evidence type="ECO:0000313" key="5">
    <source>
        <dbReference type="EMBL" id="HHQ49912.1"/>
    </source>
</evidence>
<evidence type="ECO:0000256" key="3">
    <source>
        <dbReference type="ARBA" id="ARBA00022679"/>
    </source>
</evidence>
<organism evidence="5">
    <name type="scientific">Ignisphaera aggregans</name>
    <dbReference type="NCBI Taxonomy" id="334771"/>
    <lineage>
        <taxon>Archaea</taxon>
        <taxon>Thermoproteota</taxon>
        <taxon>Thermoprotei</taxon>
        <taxon>Desulfurococcales</taxon>
        <taxon>Desulfurococcaceae</taxon>
        <taxon>Ignisphaera</taxon>
    </lineage>
</organism>
<feature type="domain" description="Thymidylate synthase/dCMP hydroxymethylase" evidence="4">
    <location>
        <begin position="88"/>
        <end position="222"/>
    </location>
</feature>
<dbReference type="InterPro" id="IPR023451">
    <property type="entry name" value="Thymidate_synth/dCMP_Mease_dom"/>
</dbReference>
<dbReference type="PIRSF" id="PIRSF036752">
    <property type="entry name" value="TSase_MJ051"/>
    <property type="match status" value="1"/>
</dbReference>
<dbReference type="GO" id="GO:0005829">
    <property type="term" value="C:cytosol"/>
    <property type="evidence" value="ECO:0007669"/>
    <property type="project" value="TreeGrafter"/>
</dbReference>
<keyword evidence="1" id="KW-0963">Cytoplasm</keyword>
<dbReference type="InterPro" id="IPR014620">
    <property type="entry name" value="Thymidylate_synthase_arc"/>
</dbReference>
<name>A0A7J3Z5H1_9CREN</name>
<dbReference type="GO" id="GO:0032259">
    <property type="term" value="P:methylation"/>
    <property type="evidence" value="ECO:0007669"/>
    <property type="project" value="UniProtKB-KW"/>
</dbReference>
<dbReference type="GO" id="GO:0006231">
    <property type="term" value="P:dTMP biosynthetic process"/>
    <property type="evidence" value="ECO:0007669"/>
    <property type="project" value="TreeGrafter"/>
</dbReference>
<dbReference type="CDD" id="cd00351">
    <property type="entry name" value="TS_Pyrimidine_HMase"/>
    <property type="match status" value="1"/>
</dbReference>
<dbReference type="InterPro" id="IPR045097">
    <property type="entry name" value="Thymidate_synth/dCMP_Mease"/>
</dbReference>
<dbReference type="SUPFAM" id="SSF55831">
    <property type="entry name" value="Thymidylate synthase/dCMP hydroxymethylase"/>
    <property type="match status" value="1"/>
</dbReference>
<dbReference type="Gene3D" id="3.30.572.10">
    <property type="entry name" value="Thymidylate synthase/dCMP hydroxymethylase domain"/>
    <property type="match status" value="1"/>
</dbReference>
<dbReference type="InterPro" id="IPR036926">
    <property type="entry name" value="Thymidate_synth/dCMP_Mease_sf"/>
</dbReference>
<dbReference type="GO" id="GO:0006235">
    <property type="term" value="P:dTTP biosynthetic process"/>
    <property type="evidence" value="ECO:0007669"/>
    <property type="project" value="InterPro"/>
</dbReference>
<dbReference type="Pfam" id="PF00303">
    <property type="entry name" value="Thymidylat_synt"/>
    <property type="match status" value="1"/>
</dbReference>
<dbReference type="AlphaFoldDB" id="A0A7J3Z5H1"/>
<gene>
    <name evidence="5" type="ORF">ENM66_00965</name>
</gene>
<dbReference type="EMBL" id="DRYQ01000014">
    <property type="protein sequence ID" value="HHQ49912.1"/>
    <property type="molecule type" value="Genomic_DNA"/>
</dbReference>
<accession>A0A7J3Z5H1</accession>
<evidence type="ECO:0000256" key="1">
    <source>
        <dbReference type="ARBA" id="ARBA00022490"/>
    </source>
</evidence>
<dbReference type="PANTHER" id="PTHR11548">
    <property type="entry name" value="THYMIDYLATE SYNTHASE 1"/>
    <property type="match status" value="1"/>
</dbReference>
<protein>
    <recommendedName>
        <fullName evidence="4">Thymidylate synthase/dCMP hydroxymethylase domain-containing protein</fullName>
    </recommendedName>
</protein>
<keyword evidence="2" id="KW-0489">Methyltransferase</keyword>
<proteinExistence type="predicted"/>
<keyword evidence="3" id="KW-0808">Transferase</keyword>
<dbReference type="PANTHER" id="PTHR11548:SF1">
    <property type="entry name" value="THYMIDYLATE SYNTHASE 1"/>
    <property type="match status" value="1"/>
</dbReference>
<sequence>MSVTPIVFVAAKTLPEAWEKSLVALSESGVIIDTEYGEKSIDAPAVVVVEEPFSEPRVHLKGIVAGSLKGLLEYVDEVVKGVHDYLVEKFGYTYHERLFSYKLPNNVVVNQIDRVIEKLRKAPYTRRAQAITWQPWKDLETEHPPCLQRMWFRVVNGKLVMHVHMRSNDALKAAYMNMYAFTELQKYIAESLGVEIGRYMHIADSYHVYERDWKWFKAFVEQVKSGESRKRWRTTEEYMKMVQALKK</sequence>
<comment type="caution">
    <text evidence="5">The sequence shown here is derived from an EMBL/GenBank/DDBJ whole genome shotgun (WGS) entry which is preliminary data.</text>
</comment>
<evidence type="ECO:0000256" key="2">
    <source>
        <dbReference type="ARBA" id="ARBA00022603"/>
    </source>
</evidence>
<reference evidence="5" key="1">
    <citation type="journal article" date="2020" name="mSystems">
        <title>Genome- and Community-Level Interaction Insights into Carbon Utilization and Element Cycling Functions of Hydrothermarchaeota in Hydrothermal Sediment.</title>
        <authorList>
            <person name="Zhou Z."/>
            <person name="Liu Y."/>
            <person name="Xu W."/>
            <person name="Pan J."/>
            <person name="Luo Z.H."/>
            <person name="Li M."/>
        </authorList>
    </citation>
    <scope>NUCLEOTIDE SEQUENCE [LARGE SCALE GENOMIC DNA]</scope>
    <source>
        <strain evidence="5">SpSt-1105</strain>
    </source>
</reference>
<dbReference type="GO" id="GO:0004799">
    <property type="term" value="F:thymidylate synthase activity"/>
    <property type="evidence" value="ECO:0007669"/>
    <property type="project" value="InterPro"/>
</dbReference>